<protein>
    <submittedName>
        <fullName evidence="1">Uncharacterized protein</fullName>
    </submittedName>
</protein>
<organism evidence="1">
    <name type="scientific">marine metagenome</name>
    <dbReference type="NCBI Taxonomy" id="408172"/>
    <lineage>
        <taxon>unclassified sequences</taxon>
        <taxon>metagenomes</taxon>
        <taxon>ecological metagenomes</taxon>
    </lineage>
</organism>
<reference evidence="1" key="1">
    <citation type="submission" date="2018-05" db="EMBL/GenBank/DDBJ databases">
        <authorList>
            <person name="Lanie J.A."/>
            <person name="Ng W.-L."/>
            <person name="Kazmierczak K.M."/>
            <person name="Andrzejewski T.M."/>
            <person name="Davidsen T.M."/>
            <person name="Wayne K.J."/>
            <person name="Tettelin H."/>
            <person name="Glass J.I."/>
            <person name="Rusch D."/>
            <person name="Podicherti R."/>
            <person name="Tsui H.-C.T."/>
            <person name="Winkler M.E."/>
        </authorList>
    </citation>
    <scope>NUCLEOTIDE SEQUENCE</scope>
</reference>
<dbReference type="AlphaFoldDB" id="A0A381XQ53"/>
<proteinExistence type="predicted"/>
<evidence type="ECO:0000313" key="1">
    <source>
        <dbReference type="EMBL" id="SVA66531.1"/>
    </source>
</evidence>
<dbReference type="EMBL" id="UINC01015878">
    <property type="protein sequence ID" value="SVA66531.1"/>
    <property type="molecule type" value="Genomic_DNA"/>
</dbReference>
<sequence length="191" mass="22669">MLSYTSKKSILSFFTSYIYSPSMSIYNYFTSLYNSYYSDEEIKVDIESKTIEITFWTNDKLYKIKTDLVNNNLKEICQKLEIDIQNELYISQKTYLSAIINDDYDITDVLTQYSGPFGDFYQRYGLDMKVDYIVPTNLKEDFQSLKIIDDEAEIYEFNNLNDILRTGYNINWFNNLSNSEKIKTIKKCPYI</sequence>
<accession>A0A381XQ53</accession>
<gene>
    <name evidence="1" type="ORF">METZ01_LOCUS119385</name>
</gene>
<name>A0A381XQ53_9ZZZZ</name>